<dbReference type="EMBL" id="CADCTQ010000299">
    <property type="protein sequence ID" value="CAA9278364.1"/>
    <property type="molecule type" value="Genomic_DNA"/>
</dbReference>
<dbReference type="AlphaFoldDB" id="A0A6J4JG95"/>
<feature type="region of interest" description="Disordered" evidence="1">
    <location>
        <begin position="1"/>
        <end position="33"/>
    </location>
</feature>
<reference evidence="2" key="1">
    <citation type="submission" date="2020-02" db="EMBL/GenBank/DDBJ databases">
        <authorList>
            <person name="Meier V. D."/>
        </authorList>
    </citation>
    <scope>NUCLEOTIDE SEQUENCE</scope>
    <source>
        <strain evidence="2">AVDCRST_MAG56</strain>
    </source>
</reference>
<evidence type="ECO:0008006" key="3">
    <source>
        <dbReference type="Google" id="ProtNLM"/>
    </source>
</evidence>
<accession>A0A6J4JG95</accession>
<organism evidence="2">
    <name type="scientific">uncultured Cytophagales bacterium</name>
    <dbReference type="NCBI Taxonomy" id="158755"/>
    <lineage>
        <taxon>Bacteria</taxon>
        <taxon>Pseudomonadati</taxon>
        <taxon>Bacteroidota</taxon>
        <taxon>Sphingobacteriia</taxon>
        <taxon>Sphingobacteriales</taxon>
        <taxon>environmental samples</taxon>
    </lineage>
</organism>
<proteinExistence type="predicted"/>
<name>A0A6J4JG95_9SPHI</name>
<gene>
    <name evidence="2" type="ORF">AVDCRST_MAG56-3539</name>
</gene>
<dbReference type="Pfam" id="PF09411">
    <property type="entry name" value="PagL"/>
    <property type="match status" value="1"/>
</dbReference>
<dbReference type="Gene3D" id="2.40.160.20">
    <property type="match status" value="1"/>
</dbReference>
<evidence type="ECO:0000313" key="2">
    <source>
        <dbReference type="EMBL" id="CAA9278364.1"/>
    </source>
</evidence>
<evidence type="ECO:0000256" key="1">
    <source>
        <dbReference type="SAM" id="MobiDB-lite"/>
    </source>
</evidence>
<dbReference type="SUPFAM" id="SSF56925">
    <property type="entry name" value="OMPA-like"/>
    <property type="match status" value="1"/>
</dbReference>
<feature type="compositionally biased region" description="Low complexity" evidence="1">
    <location>
        <begin position="13"/>
        <end position="22"/>
    </location>
</feature>
<sequence length="232" mass="25507">MKATPVPGVRQYAHGLPAHPHAGPSPGPRPRPVRAAKRWACLAGLLWLPLLAGAQELPVTPRQRLPRGHERGVMVGYGAGQVNEFRYDVVFLMAHLAVEMGRRENRPEGSSRFTVYLEPQANLVMTKNNDFEFGINVGVQYMFRLSPKVHPYLLAGAGPHFITVKTERQANGYIFSDNVGAGVCIFTSPGTALSVEVRGRHLSNAGLEKPNSGINSHIVQVGYRVFLRDLRP</sequence>
<dbReference type="InterPro" id="IPR011250">
    <property type="entry name" value="OMP/PagP_B-barrel"/>
</dbReference>
<protein>
    <recommendedName>
        <fullName evidence="3">Outer membrane protein beta-barrel domain-containing protein</fullName>
    </recommendedName>
</protein>
<dbReference type="InterPro" id="IPR018550">
    <property type="entry name" value="Lipid-A_deacylase-rel"/>
</dbReference>